<accession>A0ABQ8DSV3</accession>
<keyword evidence="3" id="KW-1185">Reference proteome</keyword>
<dbReference type="Gene3D" id="1.20.920.10">
    <property type="entry name" value="Bromodomain-like"/>
    <property type="match status" value="1"/>
</dbReference>
<gene>
    <name evidence="2" type="ORF">HID58_009445</name>
</gene>
<keyword evidence="1" id="KW-0103">Bromodomain</keyword>
<comment type="caution">
    <text evidence="2">The sequence shown here is derived from an EMBL/GenBank/DDBJ whole genome shotgun (WGS) entry which is preliminary data.</text>
</comment>
<protein>
    <submittedName>
        <fullName evidence="2">Uncharacterized protein</fullName>
    </submittedName>
</protein>
<proteinExistence type="predicted"/>
<dbReference type="InterPro" id="IPR036427">
    <property type="entry name" value="Bromodomain-like_sf"/>
</dbReference>
<organism evidence="2 3">
    <name type="scientific">Brassica napus</name>
    <name type="common">Rape</name>
    <dbReference type="NCBI Taxonomy" id="3708"/>
    <lineage>
        <taxon>Eukaryota</taxon>
        <taxon>Viridiplantae</taxon>
        <taxon>Streptophyta</taxon>
        <taxon>Embryophyta</taxon>
        <taxon>Tracheophyta</taxon>
        <taxon>Spermatophyta</taxon>
        <taxon>Magnoliopsida</taxon>
        <taxon>eudicotyledons</taxon>
        <taxon>Gunneridae</taxon>
        <taxon>Pentapetalae</taxon>
        <taxon>rosids</taxon>
        <taxon>malvids</taxon>
        <taxon>Brassicales</taxon>
        <taxon>Brassicaceae</taxon>
        <taxon>Brassiceae</taxon>
        <taxon>Brassica</taxon>
    </lineage>
</organism>
<dbReference type="EMBL" id="JAGKQM010000003">
    <property type="protein sequence ID" value="KAH0932328.1"/>
    <property type="molecule type" value="Genomic_DNA"/>
</dbReference>
<dbReference type="SUPFAM" id="SSF47370">
    <property type="entry name" value="Bromodomain"/>
    <property type="match status" value="1"/>
</dbReference>
<reference evidence="2 3" key="1">
    <citation type="submission" date="2021-05" db="EMBL/GenBank/DDBJ databases">
        <title>Genome Assembly of Synthetic Allotetraploid Brassica napus Reveals Homoeologous Exchanges between Subgenomes.</title>
        <authorList>
            <person name="Davis J.T."/>
        </authorList>
    </citation>
    <scope>NUCLEOTIDE SEQUENCE [LARGE SCALE GENOMIC DNA]</scope>
    <source>
        <strain evidence="3">cv. Da-Ae</strain>
        <tissue evidence="2">Seedling</tissue>
    </source>
</reference>
<name>A0ABQ8DSV3_BRANA</name>
<evidence type="ECO:0000313" key="3">
    <source>
        <dbReference type="Proteomes" id="UP000824890"/>
    </source>
</evidence>
<sequence length="128" mass="14349">MASGAIVPNAKHKRSEISNKRLKPTTVVRPIPLVMMKISLNSTSKLEVRNLKRKLTAELEKVRTLINRLEPVPDKTANNGNKGGSDKGKAQILKSLLTKLMKHKFGWIFNTPVDAVKSGLHDYHKEEK</sequence>
<evidence type="ECO:0000256" key="1">
    <source>
        <dbReference type="ARBA" id="ARBA00023117"/>
    </source>
</evidence>
<dbReference type="PANTHER" id="PTHR45926">
    <property type="entry name" value="OSJNBA0053K19.4 PROTEIN"/>
    <property type="match status" value="1"/>
</dbReference>
<evidence type="ECO:0000313" key="2">
    <source>
        <dbReference type="EMBL" id="KAH0932328.1"/>
    </source>
</evidence>
<dbReference type="Proteomes" id="UP000824890">
    <property type="component" value="Unassembled WGS sequence"/>
</dbReference>